<name>A0AAW1VDF9_9CUCU</name>
<gene>
    <name evidence="2" type="ORF">WA026_016563</name>
</gene>
<organism evidence="2 3">
    <name type="scientific">Henosepilachna vigintioctopunctata</name>
    <dbReference type="NCBI Taxonomy" id="420089"/>
    <lineage>
        <taxon>Eukaryota</taxon>
        <taxon>Metazoa</taxon>
        <taxon>Ecdysozoa</taxon>
        <taxon>Arthropoda</taxon>
        <taxon>Hexapoda</taxon>
        <taxon>Insecta</taxon>
        <taxon>Pterygota</taxon>
        <taxon>Neoptera</taxon>
        <taxon>Endopterygota</taxon>
        <taxon>Coleoptera</taxon>
        <taxon>Polyphaga</taxon>
        <taxon>Cucujiformia</taxon>
        <taxon>Coccinelloidea</taxon>
        <taxon>Coccinellidae</taxon>
        <taxon>Epilachninae</taxon>
        <taxon>Epilachnini</taxon>
        <taxon>Henosepilachna</taxon>
    </lineage>
</organism>
<reference evidence="2 3" key="1">
    <citation type="submission" date="2023-03" db="EMBL/GenBank/DDBJ databases">
        <title>Genome insight into feeding habits of ladybird beetles.</title>
        <authorList>
            <person name="Li H.-S."/>
            <person name="Huang Y.-H."/>
            <person name="Pang H."/>
        </authorList>
    </citation>
    <scope>NUCLEOTIDE SEQUENCE [LARGE SCALE GENOMIC DNA]</scope>
    <source>
        <strain evidence="2">SYSU_2023b</strain>
        <tissue evidence="2">Whole body</tissue>
    </source>
</reference>
<dbReference type="Proteomes" id="UP001431783">
    <property type="component" value="Unassembled WGS sequence"/>
</dbReference>
<evidence type="ECO:0000313" key="3">
    <source>
        <dbReference type="Proteomes" id="UP001431783"/>
    </source>
</evidence>
<sequence>MDGGELKIIGNKISAGHFDSYKEALGKSLSQKQAIYLIACCCTICNASINESDKLSEQDVIILVKNCSKVITDVSIEEYDSYLQSIFFICKFLLKKNYKVVLELEGEIIPHFIPEVLTGKQQGIYGALCELIRVEIINKFRKEETDKRELISIGNLLSRILMKSRNQKFLCEVIQSYGSYLCSSNVDLKLQYNYVMYNCDLLKDIPAEVLCSSFLHFIRYGINIFSLHLRNGILENADNLITKLLLITPELNYWPNFKEILCLCKHLINKNIEVEHLKKYKTSFVTSAQLYEKNENFLNLCKIISLAINSFSYFCKNHDSENKFCDFNVHLCVYEIIDEIMDFMIHLSGKKTVNVRELSELTISISNLFTKLLLSSNEQEGLTIQVTSLLEKYCKFLVSLKGCYEKLDIAWSETAVHLYNLGVIFFRNGDNAATLSICHMILNYHSQLGKLEDQVVLPNTMGLLSSVYMKEKKYIDAFTWNSLQIIYSTEESSKRSVFHKLLKIKAAAKGDESSALVQELTVCSVIQHIPSEYKCYIKRILNVQTQIDLLINELEIYHQKWKSKVPMMSAFRQLCNIADNLTLMKVFINIFSDWETHVHENVVTLLEKIFLEYEKTIKNSKSVNHSVFLLFIYFFRYKIQSIGIIAKNVQEMNKTTTVPESPEYPVDIMPADAYVKCDIVSCYEGLNINGNKMMNLEKSLYELEEIITSNITMSSFQNIDLNKIYTLAMNLALEFHLHSDVYHSFKAFYLAFKIAVCMDKKILMLECGGYLLRYLKDKKLEKQLEEEVSNLKTEKQNFKYLVQYYIHLSYLHLFENNVPSAVKQFKTALEYLEDINPVNEKYHWRTDISLELLHYKLMQASKMCKLSTELKSSFGPLMKAHDLMVQKYNTEVEWGPASMVLFFDVLESIVKMYHDLKMPREVRYFGKQSLTLAQQHQIPMLSVKFLSYLAHADFRSECWCDCRVKLDGMSEIMLLEKDKISSSTNDAVECITEGIQEIVINEANMGNFNVNSNPSSPVLIGNPYKHPQFSDHKNCECFKCTSIEYQQLAVSRYHLEALWYMYKKQITLARSFFRGTSEFYQILSVKEAMIPKNLHLTPYLSISTQTNSLKKVFNEYNYQCSIDYIKFLYSSGAHELAKKHCYSLSSQLKLEKNIYPNLYGEVLLLKLGLISKMRVREKGVNLQLFIPCENGAVFKTPEKCVSKTVLEDKERSLKIKSIIPPKVIKFSLAELAVDNKDKNTPSKVINKLCKTPLRTPKSRILPISLRNTPTPLFKTPCRKPSSNESNEFDISHTINRELSKKIASDIKVSKSKGDHLKRPPLIEILDPPICENNSLCNSTTETKGSVKDHCFDVKTKLLTAKIKKKIKETPISSDSCDEMQTVRRSARRKRL</sequence>
<comment type="caution">
    <text evidence="2">The sequence shown here is derived from an EMBL/GenBank/DDBJ whole genome shotgun (WGS) entry which is preliminary data.</text>
</comment>
<proteinExistence type="predicted"/>
<accession>A0AAW1VDF9</accession>
<evidence type="ECO:0008006" key="4">
    <source>
        <dbReference type="Google" id="ProtNLM"/>
    </source>
</evidence>
<keyword evidence="3" id="KW-1185">Reference proteome</keyword>
<dbReference type="EMBL" id="JARQZJ010000130">
    <property type="protein sequence ID" value="KAK9891765.1"/>
    <property type="molecule type" value="Genomic_DNA"/>
</dbReference>
<protein>
    <recommendedName>
        <fullName evidence="4">Separase</fullName>
    </recommendedName>
</protein>
<feature type="coiled-coil region" evidence="1">
    <location>
        <begin position="774"/>
        <end position="801"/>
    </location>
</feature>
<keyword evidence="1" id="KW-0175">Coiled coil</keyword>
<evidence type="ECO:0000313" key="2">
    <source>
        <dbReference type="EMBL" id="KAK9891765.1"/>
    </source>
</evidence>
<evidence type="ECO:0000256" key="1">
    <source>
        <dbReference type="SAM" id="Coils"/>
    </source>
</evidence>